<dbReference type="PROSITE" id="PS51194">
    <property type="entry name" value="HELICASE_CTER"/>
    <property type="match status" value="1"/>
</dbReference>
<keyword evidence="13" id="KW-1185">Reference proteome</keyword>
<dbReference type="InterPro" id="IPR027417">
    <property type="entry name" value="P-loop_NTPase"/>
</dbReference>
<comment type="caution">
    <text evidence="12">The sequence shown here is derived from an EMBL/GenBank/DDBJ whole genome shotgun (WGS) entry which is preliminary data.</text>
</comment>
<accession>A0A6B0GPD4</accession>
<evidence type="ECO:0000259" key="10">
    <source>
        <dbReference type="PROSITE" id="PS51192"/>
    </source>
</evidence>
<dbReference type="OrthoDB" id="6396at2157"/>
<dbReference type="SMART" id="SM00487">
    <property type="entry name" value="DEXDc"/>
    <property type="match status" value="1"/>
</dbReference>
<dbReference type="GO" id="GO:0140097">
    <property type="term" value="F:catalytic activity, acting on DNA"/>
    <property type="evidence" value="ECO:0007669"/>
    <property type="project" value="UniProtKB-ARBA"/>
</dbReference>
<organism evidence="12 13">
    <name type="scientific">Halomarina oriensis</name>
    <dbReference type="NCBI Taxonomy" id="671145"/>
    <lineage>
        <taxon>Archaea</taxon>
        <taxon>Methanobacteriati</taxon>
        <taxon>Methanobacteriota</taxon>
        <taxon>Stenosarchaea group</taxon>
        <taxon>Halobacteria</taxon>
        <taxon>Halobacteriales</taxon>
        <taxon>Natronomonadaceae</taxon>
        <taxon>Halomarina</taxon>
    </lineage>
</organism>
<sequence>MNDCECGFEVDDRVSFAGADGEVAKVNHRPNGQCLITILTNSGQEKRPSAVVDKIEESDSLLTKGEFDTPERFNLRARAAELDLAHRQDRFVALESSRIDIAPHQVKAAHEILTSYDHRYLIGDEVGLGKTIEAAIVIEELAARGQADRVLIVAPAPLTTQWQEELREKFDSNYVVYDRDYVDAKKRAHPAQNVWTHDDHIITSIDFAKQEDMLAALQNLEEEWDVAVFDEAHHLTARRQGKRGIDRTDRYRVGEAVSENSDGLIFLTGTPHKGKRDQFYFMISLLDPYRFRDEHDVNRDGLQDLMIRRLKDEMYEPDGSKMFPEKEIETLPVEFTPAERELYEDVTEYITQHYNLAHREDNDTAGFAMVLYQKRLVSSIHAIRESLKNRIESIRAGGADPSDLSQLTKSLLPQYREDPEMLTDAQRERVEEELGGVAASSDPEKIQQELSIVRELYNRAKAIDVDSKAEQLQEYVDGVLAEDPDEKVLIFTEYTDTLKYLRDRVFSEHDVAQVYGELRQEERQRQLRKFEDEANIMLATDAAREGLNLQFAHLMVNYDLPWNPTRIDQRIGRLHRYGQEETVKIKNLFVDDTRESDILELLMNKLDEIEETLGMSSDVLGLVLEDVDLENQIMTALAQEGDANTIAADLDALVEDREEAVRRVDEELLIRDRFDLGNEDREILDIIDESGRDTVSEEDVEYLVRTMCSEYGGQIVNVRSGPAEGGSDVFDLVVPDPIAGGEVDDRYDGATFDRENAVADSDLEFIALDHPVVRSMTQFCLDTDAGGGQTAVLTGSEAMDTPGLLCHFRVGYLSGTGDTVTERLVPVYVTSDGTATTENIDLTGGLPPASVDDYSAIETVTTSADSLAERAEEVAWEVIESLAEEARQEREREVRIRREHAENYFEHQIEDLEDRIERFEDRNASPDEDLGVVIAKTKNELAELREDREAELQRLEEEGQVIPDELELLNMAVVIDAFEDSV</sequence>
<dbReference type="InterPro" id="IPR057342">
    <property type="entry name" value="DEXDc_RapA"/>
</dbReference>
<keyword evidence="6" id="KW-0238">DNA-binding</keyword>
<keyword evidence="5" id="KW-0805">Transcription regulation</keyword>
<evidence type="ECO:0000313" key="12">
    <source>
        <dbReference type="EMBL" id="MWG36682.1"/>
    </source>
</evidence>
<proteinExistence type="predicted"/>
<dbReference type="PANTHER" id="PTHR45766:SF6">
    <property type="entry name" value="SWI_SNF-RELATED MATRIX-ASSOCIATED ACTIN-DEPENDENT REGULATOR OF CHROMATIN SUBFAMILY A-LIKE PROTEIN 1"/>
    <property type="match status" value="1"/>
</dbReference>
<dbReference type="InterPro" id="IPR000330">
    <property type="entry name" value="SNF2_N"/>
</dbReference>
<dbReference type="CDD" id="cd18793">
    <property type="entry name" value="SF2_C_SNF"/>
    <property type="match status" value="1"/>
</dbReference>
<keyword evidence="2" id="KW-0378">Hydrolase</keyword>
<evidence type="ECO:0000256" key="1">
    <source>
        <dbReference type="ARBA" id="ARBA00022741"/>
    </source>
</evidence>
<reference evidence="12 13" key="1">
    <citation type="submission" date="2019-12" db="EMBL/GenBank/DDBJ databases">
        <title>Halocatena pleomorpha gen. nov. sp. nov., an extremely halophilic archaeon of family Halobacteriaceae isolated from saltpan soil.</title>
        <authorList>
            <person name="Pal Y."/>
            <person name="Verma A."/>
            <person name="Krishnamurthi S."/>
            <person name="Kumar P."/>
        </authorList>
    </citation>
    <scope>NUCLEOTIDE SEQUENCE [LARGE SCALE GENOMIC DNA]</scope>
    <source>
        <strain evidence="12 13">JCM 16495</strain>
    </source>
</reference>
<dbReference type="Proteomes" id="UP000451471">
    <property type="component" value="Unassembled WGS sequence"/>
</dbReference>
<dbReference type="PROSITE" id="PS51192">
    <property type="entry name" value="HELICASE_ATP_BIND_1"/>
    <property type="match status" value="1"/>
</dbReference>
<dbReference type="Gene3D" id="3.40.50.300">
    <property type="entry name" value="P-loop containing nucleotide triphosphate hydrolases"/>
    <property type="match status" value="1"/>
</dbReference>
<dbReference type="GO" id="GO:0003677">
    <property type="term" value="F:DNA binding"/>
    <property type="evidence" value="ECO:0007669"/>
    <property type="project" value="UniProtKB-KW"/>
</dbReference>
<dbReference type="InterPro" id="IPR049730">
    <property type="entry name" value="SNF2/RAD54-like_C"/>
</dbReference>
<dbReference type="SUPFAM" id="SSF52540">
    <property type="entry name" value="P-loop containing nucleoside triphosphate hydrolases"/>
    <property type="match status" value="2"/>
</dbReference>
<feature type="coiled-coil region" evidence="9">
    <location>
        <begin position="879"/>
        <end position="961"/>
    </location>
</feature>
<dbReference type="CDD" id="cd18011">
    <property type="entry name" value="DEXDc_RapA"/>
    <property type="match status" value="1"/>
</dbReference>
<keyword evidence="9" id="KW-0175">Coiled coil</keyword>
<name>A0A6B0GPD4_9EURY</name>
<dbReference type="Pfam" id="PF12137">
    <property type="entry name" value="RapA_C"/>
    <property type="match status" value="1"/>
</dbReference>
<keyword evidence="4" id="KW-0067">ATP-binding</keyword>
<dbReference type="EMBL" id="WSZK01000038">
    <property type="protein sequence ID" value="MWG36682.1"/>
    <property type="molecule type" value="Genomic_DNA"/>
</dbReference>
<dbReference type="InterPro" id="IPR022737">
    <property type="entry name" value="RapA_C"/>
</dbReference>
<evidence type="ECO:0000256" key="2">
    <source>
        <dbReference type="ARBA" id="ARBA00022801"/>
    </source>
</evidence>
<dbReference type="PANTHER" id="PTHR45766">
    <property type="entry name" value="DNA ANNEALING HELICASE AND ENDONUCLEASE ZRANB3 FAMILY MEMBER"/>
    <property type="match status" value="1"/>
</dbReference>
<dbReference type="GO" id="GO:0005524">
    <property type="term" value="F:ATP binding"/>
    <property type="evidence" value="ECO:0007669"/>
    <property type="project" value="UniProtKB-KW"/>
</dbReference>
<dbReference type="Pfam" id="PF00271">
    <property type="entry name" value="Helicase_C"/>
    <property type="match status" value="1"/>
</dbReference>
<dbReference type="Pfam" id="PF00176">
    <property type="entry name" value="SNF2-rel_dom"/>
    <property type="match status" value="1"/>
</dbReference>
<keyword evidence="7" id="KW-0010">Activator</keyword>
<evidence type="ECO:0000256" key="9">
    <source>
        <dbReference type="SAM" id="Coils"/>
    </source>
</evidence>
<keyword evidence="1" id="KW-0547">Nucleotide-binding</keyword>
<evidence type="ECO:0000256" key="7">
    <source>
        <dbReference type="ARBA" id="ARBA00023159"/>
    </source>
</evidence>
<evidence type="ECO:0000256" key="3">
    <source>
        <dbReference type="ARBA" id="ARBA00022806"/>
    </source>
</evidence>
<feature type="domain" description="Helicase ATP-binding" evidence="10">
    <location>
        <begin position="111"/>
        <end position="289"/>
    </location>
</feature>
<evidence type="ECO:0000256" key="6">
    <source>
        <dbReference type="ARBA" id="ARBA00023125"/>
    </source>
</evidence>
<keyword evidence="8" id="KW-0804">Transcription</keyword>
<gene>
    <name evidence="12" type="ORF">GQS65_19695</name>
</gene>
<dbReference type="InterPro" id="IPR038718">
    <property type="entry name" value="SNF2-like_sf"/>
</dbReference>
<dbReference type="GO" id="GO:0004386">
    <property type="term" value="F:helicase activity"/>
    <property type="evidence" value="ECO:0007669"/>
    <property type="project" value="UniProtKB-KW"/>
</dbReference>
<dbReference type="AlphaFoldDB" id="A0A6B0GPD4"/>
<dbReference type="Gene3D" id="3.40.50.10810">
    <property type="entry name" value="Tandem AAA-ATPase domain"/>
    <property type="match status" value="1"/>
</dbReference>
<protein>
    <submittedName>
        <fullName evidence="12">Helicase</fullName>
    </submittedName>
</protein>
<keyword evidence="3 12" id="KW-0347">Helicase</keyword>
<evidence type="ECO:0000259" key="11">
    <source>
        <dbReference type="PROSITE" id="PS51194"/>
    </source>
</evidence>
<dbReference type="InterPro" id="IPR001650">
    <property type="entry name" value="Helicase_C-like"/>
</dbReference>
<evidence type="ECO:0000256" key="8">
    <source>
        <dbReference type="ARBA" id="ARBA00023163"/>
    </source>
</evidence>
<feature type="domain" description="Helicase C-terminal" evidence="11">
    <location>
        <begin position="471"/>
        <end position="617"/>
    </location>
</feature>
<evidence type="ECO:0000313" key="13">
    <source>
        <dbReference type="Proteomes" id="UP000451471"/>
    </source>
</evidence>
<dbReference type="RefSeq" id="WP_158206331.1">
    <property type="nucleotide sequence ID" value="NZ_WSZK01000038.1"/>
</dbReference>
<dbReference type="SMART" id="SM00490">
    <property type="entry name" value="HELICc"/>
    <property type="match status" value="1"/>
</dbReference>
<dbReference type="GO" id="GO:0016817">
    <property type="term" value="F:hydrolase activity, acting on acid anhydrides"/>
    <property type="evidence" value="ECO:0007669"/>
    <property type="project" value="InterPro"/>
</dbReference>
<dbReference type="InterPro" id="IPR014001">
    <property type="entry name" value="Helicase_ATP-bd"/>
</dbReference>
<evidence type="ECO:0000256" key="4">
    <source>
        <dbReference type="ARBA" id="ARBA00022840"/>
    </source>
</evidence>
<evidence type="ECO:0000256" key="5">
    <source>
        <dbReference type="ARBA" id="ARBA00023015"/>
    </source>
</evidence>